<dbReference type="WBParaSite" id="SBAD_0000282801-mRNA-1">
    <property type="protein sequence ID" value="SBAD_0000282801-mRNA-1"/>
    <property type="gene ID" value="SBAD_0000282801"/>
</dbReference>
<evidence type="ECO:0000256" key="3">
    <source>
        <dbReference type="ARBA" id="ARBA00022989"/>
    </source>
</evidence>
<feature type="transmembrane region" description="Helical" evidence="9">
    <location>
        <begin position="238"/>
        <end position="260"/>
    </location>
</feature>
<keyword evidence="3 9" id="KW-1133">Transmembrane helix</keyword>
<comment type="similarity">
    <text evidence="8">Belongs to the G-protein coupled receptor 1 family.</text>
</comment>
<protein>
    <submittedName>
        <fullName evidence="13">G_PROTEIN_RECEP_F1_2 domain-containing protein</fullName>
    </submittedName>
</protein>
<evidence type="ECO:0000256" key="5">
    <source>
        <dbReference type="ARBA" id="ARBA00023136"/>
    </source>
</evidence>
<keyword evidence="6 8" id="KW-0675">Receptor</keyword>
<comment type="subcellular location">
    <subcellularLocation>
        <location evidence="1">Membrane</location>
        <topology evidence="1">Multi-pass membrane protein</topology>
    </subcellularLocation>
</comment>
<keyword evidence="12" id="KW-1185">Reference proteome</keyword>
<evidence type="ECO:0000256" key="2">
    <source>
        <dbReference type="ARBA" id="ARBA00022692"/>
    </source>
</evidence>
<dbReference type="Pfam" id="PF00001">
    <property type="entry name" value="7tm_1"/>
    <property type="match status" value="1"/>
</dbReference>
<evidence type="ECO:0000256" key="4">
    <source>
        <dbReference type="ARBA" id="ARBA00023040"/>
    </source>
</evidence>
<dbReference type="SUPFAM" id="SSF81321">
    <property type="entry name" value="Family A G protein-coupled receptor-like"/>
    <property type="match status" value="1"/>
</dbReference>
<name>A0A183IGF4_9BILA</name>
<sequence length="421" mass="48691">MMADRCFVRVNSSDDNFWKRCIQEEARLHNFTDAEVVIFTVAYSVLCSVGIIANGLVIYVIWRSKKHCCPREVFTINLAVANFILAALYIPFLWMPVYQGSFEHSVFLCKFTNALPGSNIYCSTLTIVVMAVDRYRVVTTSHQVSQTRSCQNLKATFVAIGIWVVSFALSLPYLISYDVDSVVFPMQLAKMYNKSEEVVLFSTCTLRPSFCFNESYSEQEERNCIRNTEIMVSSLQAIFLYFLPLFVLTIYNFRLTRFLTLMERRRFKSMEAESKMQRQREMKAIRQARRNRATVLLCAMAGIYALVWLPFEILSLFIHLRQSAWKNETVQTIIRLDETFKLITTMSLWINPVIYGFLNQEFKRLPDPSQALVPDLFLAIECHHDVCSEPLDSLLKMMSFVTSLDVHLFADIVCKITEITA</sequence>
<reference evidence="11 12" key="2">
    <citation type="submission" date="2018-11" db="EMBL/GenBank/DDBJ databases">
        <authorList>
            <consortium name="Pathogen Informatics"/>
        </authorList>
    </citation>
    <scope>NUCLEOTIDE SEQUENCE [LARGE SCALE GENOMIC DNA]</scope>
</reference>
<dbReference type="PROSITE" id="PS00237">
    <property type="entry name" value="G_PROTEIN_RECEP_F1_1"/>
    <property type="match status" value="1"/>
</dbReference>
<evidence type="ECO:0000256" key="6">
    <source>
        <dbReference type="ARBA" id="ARBA00023170"/>
    </source>
</evidence>
<evidence type="ECO:0000256" key="7">
    <source>
        <dbReference type="ARBA" id="ARBA00023224"/>
    </source>
</evidence>
<gene>
    <name evidence="11" type="ORF">SBAD_LOCUS2698</name>
</gene>
<feature type="domain" description="G-protein coupled receptors family 1 profile" evidence="10">
    <location>
        <begin position="53"/>
        <end position="355"/>
    </location>
</feature>
<dbReference type="PANTHER" id="PTHR24235:SF3">
    <property type="entry name" value="G-PROTEIN COUPLED RECEPTOR NPR-8-RELATED"/>
    <property type="match status" value="1"/>
</dbReference>
<feature type="transmembrane region" description="Helical" evidence="9">
    <location>
        <begin position="153"/>
        <end position="175"/>
    </location>
</feature>
<evidence type="ECO:0000256" key="8">
    <source>
        <dbReference type="RuleBase" id="RU000688"/>
    </source>
</evidence>
<evidence type="ECO:0000313" key="12">
    <source>
        <dbReference type="Proteomes" id="UP000270296"/>
    </source>
</evidence>
<feature type="transmembrane region" description="Helical" evidence="9">
    <location>
        <begin position="293"/>
        <end position="320"/>
    </location>
</feature>
<dbReference type="Gene3D" id="1.20.1070.10">
    <property type="entry name" value="Rhodopsin 7-helix transmembrane proteins"/>
    <property type="match status" value="1"/>
</dbReference>
<proteinExistence type="inferred from homology"/>
<organism evidence="13">
    <name type="scientific">Soboliphyme baturini</name>
    <dbReference type="NCBI Taxonomy" id="241478"/>
    <lineage>
        <taxon>Eukaryota</taxon>
        <taxon>Metazoa</taxon>
        <taxon>Ecdysozoa</taxon>
        <taxon>Nematoda</taxon>
        <taxon>Enoplea</taxon>
        <taxon>Dorylaimia</taxon>
        <taxon>Dioctophymatida</taxon>
        <taxon>Dioctophymatoidea</taxon>
        <taxon>Soboliphymatidae</taxon>
        <taxon>Soboliphyme</taxon>
    </lineage>
</organism>
<dbReference type="InterPro" id="IPR000276">
    <property type="entry name" value="GPCR_Rhodpsn"/>
</dbReference>
<dbReference type="GO" id="GO:0004930">
    <property type="term" value="F:G protein-coupled receptor activity"/>
    <property type="evidence" value="ECO:0007669"/>
    <property type="project" value="UniProtKB-KW"/>
</dbReference>
<keyword evidence="4 8" id="KW-0297">G-protein coupled receptor</keyword>
<dbReference type="EMBL" id="UZAM01007360">
    <property type="protein sequence ID" value="VDO98639.1"/>
    <property type="molecule type" value="Genomic_DNA"/>
</dbReference>
<dbReference type="PANTHER" id="PTHR24235">
    <property type="entry name" value="NEUROPEPTIDE Y RECEPTOR"/>
    <property type="match status" value="1"/>
</dbReference>
<evidence type="ECO:0000256" key="9">
    <source>
        <dbReference type="SAM" id="Phobius"/>
    </source>
</evidence>
<dbReference type="AlphaFoldDB" id="A0A183IGF4"/>
<dbReference type="OrthoDB" id="9046662at2759"/>
<reference evidence="13" key="1">
    <citation type="submission" date="2016-06" db="UniProtKB">
        <authorList>
            <consortium name="WormBaseParasite"/>
        </authorList>
    </citation>
    <scope>IDENTIFICATION</scope>
</reference>
<keyword evidence="5 9" id="KW-0472">Membrane</keyword>
<evidence type="ECO:0000259" key="10">
    <source>
        <dbReference type="PROSITE" id="PS50262"/>
    </source>
</evidence>
<feature type="transmembrane region" description="Helical" evidence="9">
    <location>
        <begin position="114"/>
        <end position="132"/>
    </location>
</feature>
<feature type="transmembrane region" description="Helical" evidence="9">
    <location>
        <begin position="74"/>
        <end position="94"/>
    </location>
</feature>
<evidence type="ECO:0000256" key="1">
    <source>
        <dbReference type="ARBA" id="ARBA00004141"/>
    </source>
</evidence>
<accession>A0A183IGF4</accession>
<dbReference type="PRINTS" id="PR00237">
    <property type="entry name" value="GPCRRHODOPSN"/>
</dbReference>
<keyword evidence="7 8" id="KW-0807">Transducer</keyword>
<feature type="transmembrane region" description="Helical" evidence="9">
    <location>
        <begin position="36"/>
        <end position="62"/>
    </location>
</feature>
<dbReference type="InterPro" id="IPR017452">
    <property type="entry name" value="GPCR_Rhodpsn_7TM"/>
</dbReference>
<evidence type="ECO:0000313" key="13">
    <source>
        <dbReference type="WBParaSite" id="SBAD_0000282801-mRNA-1"/>
    </source>
</evidence>
<dbReference type="PROSITE" id="PS50262">
    <property type="entry name" value="G_PROTEIN_RECEP_F1_2"/>
    <property type="match status" value="1"/>
</dbReference>
<dbReference type="GO" id="GO:0016020">
    <property type="term" value="C:membrane"/>
    <property type="evidence" value="ECO:0007669"/>
    <property type="project" value="UniProtKB-SubCell"/>
</dbReference>
<keyword evidence="2 8" id="KW-0812">Transmembrane</keyword>
<dbReference type="Proteomes" id="UP000270296">
    <property type="component" value="Unassembled WGS sequence"/>
</dbReference>
<evidence type="ECO:0000313" key="11">
    <source>
        <dbReference type="EMBL" id="VDO98639.1"/>
    </source>
</evidence>